<reference evidence="2" key="1">
    <citation type="submission" date="2022-04" db="EMBL/GenBank/DDBJ databases">
        <title>Carnegiea gigantea Genome sequencing and assembly v2.</title>
        <authorList>
            <person name="Copetti D."/>
            <person name="Sanderson M.J."/>
            <person name="Burquez A."/>
            <person name="Wojciechowski M.F."/>
        </authorList>
    </citation>
    <scope>NUCLEOTIDE SEQUENCE</scope>
    <source>
        <strain evidence="2">SGP5-SGP5p</strain>
        <tissue evidence="2">Aerial part</tissue>
    </source>
</reference>
<accession>A0A9Q1JTI7</accession>
<sequence length="168" mass="19185">MWMRYQKRLPTRGRTASSSTRKKIIWKWIPKANNAPNHHSSSPYKQALLSNLNGDGFDGQKSANEVVEEGVRVDLFDNSNPISQPLDNGLSRPIFVEEFPSQQLPSCRSSLEGDEEMDSSRRPFDGPLEMKLQHHEKCERSKLSSKDKKRNNKSPKSAQHLPTRVMPN</sequence>
<feature type="compositionally biased region" description="Basic and acidic residues" evidence="1">
    <location>
        <begin position="131"/>
        <end position="146"/>
    </location>
</feature>
<feature type="region of interest" description="Disordered" evidence="1">
    <location>
        <begin position="101"/>
        <end position="168"/>
    </location>
</feature>
<gene>
    <name evidence="2" type="ORF">Cgig2_027856</name>
</gene>
<evidence type="ECO:0000313" key="2">
    <source>
        <dbReference type="EMBL" id="KAJ8430778.1"/>
    </source>
</evidence>
<protein>
    <submittedName>
        <fullName evidence="2">Uncharacterized protein</fullName>
    </submittedName>
</protein>
<dbReference type="Proteomes" id="UP001153076">
    <property type="component" value="Unassembled WGS sequence"/>
</dbReference>
<keyword evidence="3" id="KW-1185">Reference proteome</keyword>
<organism evidence="2 3">
    <name type="scientific">Carnegiea gigantea</name>
    <dbReference type="NCBI Taxonomy" id="171969"/>
    <lineage>
        <taxon>Eukaryota</taxon>
        <taxon>Viridiplantae</taxon>
        <taxon>Streptophyta</taxon>
        <taxon>Embryophyta</taxon>
        <taxon>Tracheophyta</taxon>
        <taxon>Spermatophyta</taxon>
        <taxon>Magnoliopsida</taxon>
        <taxon>eudicotyledons</taxon>
        <taxon>Gunneridae</taxon>
        <taxon>Pentapetalae</taxon>
        <taxon>Caryophyllales</taxon>
        <taxon>Cactineae</taxon>
        <taxon>Cactaceae</taxon>
        <taxon>Cactoideae</taxon>
        <taxon>Echinocereeae</taxon>
        <taxon>Carnegiea</taxon>
    </lineage>
</organism>
<proteinExistence type="predicted"/>
<name>A0A9Q1JTI7_9CARY</name>
<dbReference type="AlphaFoldDB" id="A0A9Q1JTI7"/>
<comment type="caution">
    <text evidence="2">The sequence shown here is derived from an EMBL/GenBank/DDBJ whole genome shotgun (WGS) entry which is preliminary data.</text>
</comment>
<dbReference type="EMBL" id="JAKOGI010000757">
    <property type="protein sequence ID" value="KAJ8430778.1"/>
    <property type="molecule type" value="Genomic_DNA"/>
</dbReference>
<evidence type="ECO:0000313" key="3">
    <source>
        <dbReference type="Proteomes" id="UP001153076"/>
    </source>
</evidence>
<evidence type="ECO:0000256" key="1">
    <source>
        <dbReference type="SAM" id="MobiDB-lite"/>
    </source>
</evidence>